<dbReference type="PANTHER" id="PTHR13943">
    <property type="entry name" value="HRAS-LIKE SUPPRESSOR - RELATED"/>
    <property type="match status" value="1"/>
</dbReference>
<feature type="domain" description="LRAT" evidence="5">
    <location>
        <begin position="6"/>
        <end position="104"/>
    </location>
</feature>
<dbReference type="GO" id="GO:0008970">
    <property type="term" value="F:phospholipase A1 activity"/>
    <property type="evidence" value="ECO:0007669"/>
    <property type="project" value="TreeGrafter"/>
</dbReference>
<dbReference type="GO" id="GO:0070292">
    <property type="term" value="P:N-acylphosphatidylethanolamine metabolic process"/>
    <property type="evidence" value="ECO:0007669"/>
    <property type="project" value="TreeGrafter"/>
</dbReference>
<dbReference type="PROSITE" id="PS51934">
    <property type="entry name" value="LRAT"/>
    <property type="match status" value="1"/>
</dbReference>
<proteinExistence type="predicted"/>
<evidence type="ECO:0000256" key="4">
    <source>
        <dbReference type="SAM" id="MobiDB-lite"/>
    </source>
</evidence>
<feature type="region of interest" description="Disordered" evidence="4">
    <location>
        <begin position="226"/>
        <end position="250"/>
    </location>
</feature>
<dbReference type="AlphaFoldDB" id="A0A450X0J2"/>
<feature type="compositionally biased region" description="Polar residues" evidence="4">
    <location>
        <begin position="231"/>
        <end position="243"/>
    </location>
</feature>
<dbReference type="PANTHER" id="PTHR13943:SF77">
    <property type="entry name" value="LRAT DOMAIN-CONTAINING PROTEIN"/>
    <property type="match status" value="1"/>
</dbReference>
<protein>
    <submittedName>
        <fullName evidence="6">Lecithin retinol acyltransferase</fullName>
    </submittedName>
</protein>
<evidence type="ECO:0000256" key="2">
    <source>
        <dbReference type="ARBA" id="ARBA00022801"/>
    </source>
</evidence>
<evidence type="ECO:0000256" key="1">
    <source>
        <dbReference type="ARBA" id="ARBA00022679"/>
    </source>
</evidence>
<dbReference type="InterPro" id="IPR007053">
    <property type="entry name" value="LRAT_dom"/>
</dbReference>
<keyword evidence="2" id="KW-0378">Hydrolase</keyword>
<gene>
    <name evidence="6" type="ORF">BECKMB1821G_GA0114241_10039</name>
</gene>
<evidence type="ECO:0000256" key="3">
    <source>
        <dbReference type="ARBA" id="ARBA00023098"/>
    </source>
</evidence>
<evidence type="ECO:0000259" key="5">
    <source>
        <dbReference type="PROSITE" id="PS51934"/>
    </source>
</evidence>
<sequence length="250" mass="26559">MPKGDHLIVSRGAYQHHGLDLGQGQVMQYGNRAGQPNARVEIVDTETFSQGYPIKILPKPAAYHPDEIIARAKGRLGEQHYSLIWENCEHFVNWCRTGESKSKQVDWVAETLLSSATKLAANYAAGVIVKSSAKAGAKAVTRGITPWLIMADAAQLTTELAAAKMGAKEKNVENMGRLVGAGTSAGIGGVMGGPVGALVGAGLWAVGETIGKHTSAYLLQKLKKSSLPPSTCQQQPDDATGCSQERPRQN</sequence>
<keyword evidence="3" id="KW-0443">Lipid metabolism</keyword>
<organism evidence="6">
    <name type="scientific">Candidatus Kentrum sp. MB</name>
    <dbReference type="NCBI Taxonomy" id="2138164"/>
    <lineage>
        <taxon>Bacteria</taxon>
        <taxon>Pseudomonadati</taxon>
        <taxon>Pseudomonadota</taxon>
        <taxon>Gammaproteobacteria</taxon>
        <taxon>Candidatus Kentrum</taxon>
    </lineage>
</organism>
<reference evidence="6" key="1">
    <citation type="submission" date="2019-02" db="EMBL/GenBank/DDBJ databases">
        <authorList>
            <person name="Gruber-Vodicka R. H."/>
            <person name="Seah K. B. B."/>
        </authorList>
    </citation>
    <scope>NUCLEOTIDE SEQUENCE</scope>
    <source>
        <strain evidence="6">BECK_BZ197</strain>
    </source>
</reference>
<dbReference type="Pfam" id="PF04970">
    <property type="entry name" value="LRAT"/>
    <property type="match status" value="1"/>
</dbReference>
<dbReference type="GO" id="GO:0004623">
    <property type="term" value="F:phospholipase A2 activity"/>
    <property type="evidence" value="ECO:0007669"/>
    <property type="project" value="TreeGrafter"/>
</dbReference>
<dbReference type="Gene3D" id="3.90.1720.10">
    <property type="entry name" value="endopeptidase domain like (from Nostoc punctiforme)"/>
    <property type="match status" value="1"/>
</dbReference>
<dbReference type="GO" id="GO:0016410">
    <property type="term" value="F:N-acyltransferase activity"/>
    <property type="evidence" value="ECO:0007669"/>
    <property type="project" value="TreeGrafter"/>
</dbReference>
<evidence type="ECO:0000313" key="6">
    <source>
        <dbReference type="EMBL" id="VFK22806.1"/>
    </source>
</evidence>
<dbReference type="InterPro" id="IPR051496">
    <property type="entry name" value="H-rev107_PLA/AT"/>
</dbReference>
<dbReference type="GO" id="GO:0005737">
    <property type="term" value="C:cytoplasm"/>
    <property type="evidence" value="ECO:0007669"/>
    <property type="project" value="TreeGrafter"/>
</dbReference>
<name>A0A450X0J2_9GAMM</name>
<keyword evidence="1 6" id="KW-0808">Transferase</keyword>
<dbReference type="EMBL" id="CAADFO010000003">
    <property type="protein sequence ID" value="VFK22806.1"/>
    <property type="molecule type" value="Genomic_DNA"/>
</dbReference>
<keyword evidence="6" id="KW-0012">Acyltransferase</keyword>
<accession>A0A450X0J2</accession>